<dbReference type="Proteomes" id="UP000247152">
    <property type="component" value="Unassembled WGS sequence"/>
</dbReference>
<evidence type="ECO:0000313" key="1">
    <source>
        <dbReference type="EMBL" id="PWY57685.1"/>
    </source>
</evidence>
<dbReference type="EMBL" id="RZGX01000002">
    <property type="protein sequence ID" value="RUR25848.1"/>
    <property type="molecule type" value="Genomic_DNA"/>
</dbReference>
<dbReference type="NCBIfam" id="TIGR03071">
    <property type="entry name" value="couple_hipA"/>
    <property type="match status" value="1"/>
</dbReference>
<evidence type="ECO:0000313" key="4">
    <source>
        <dbReference type="Proteomes" id="UP000287374"/>
    </source>
</evidence>
<organism evidence="1 3">
    <name type="scientific">Legionella qingyii</name>
    <dbReference type="NCBI Taxonomy" id="2184757"/>
    <lineage>
        <taxon>Bacteria</taxon>
        <taxon>Pseudomonadati</taxon>
        <taxon>Pseudomonadota</taxon>
        <taxon>Gammaproteobacteria</taxon>
        <taxon>Legionellales</taxon>
        <taxon>Legionellaceae</taxon>
        <taxon>Legionella</taxon>
    </lineage>
</organism>
<comment type="caution">
    <text evidence="1">The sequence shown here is derived from an EMBL/GenBank/DDBJ whole genome shotgun (WGS) entry which is preliminary data.</text>
</comment>
<dbReference type="EMBL" id="QHJG01000001">
    <property type="protein sequence ID" value="PWY57685.1"/>
    <property type="molecule type" value="Genomic_DNA"/>
</dbReference>
<dbReference type="OrthoDB" id="196808at2"/>
<reference evidence="1 3" key="1">
    <citation type="submission" date="2018-05" db="EMBL/GenBank/DDBJ databases">
        <title>Legionella qingyii sp.nov., whole genome shotgun sequence.</title>
        <authorList>
            <person name="Wu H."/>
            <person name="Zhu Q."/>
            <person name="Hu C."/>
        </authorList>
    </citation>
    <scope>NUCLEOTIDE SEQUENCE [LARGE SCALE GENOMIC DNA]</scope>
    <source>
        <strain evidence="1 3">HEB18</strain>
    </source>
</reference>
<accession>A0A317U8Q2</accession>
<dbReference type="RefSeq" id="WP_110141135.1">
    <property type="nucleotide sequence ID" value="NZ_QHJG01000001.1"/>
</dbReference>
<gene>
    <name evidence="1" type="ORF">DGG96_00905</name>
    <name evidence="2" type="ORF">ELY20_01485</name>
</gene>
<dbReference type="Proteomes" id="UP000287374">
    <property type="component" value="Unassembled WGS sequence"/>
</dbReference>
<dbReference type="AlphaFoldDB" id="A0A317U8Q2"/>
<keyword evidence="4" id="KW-1185">Reference proteome</keyword>
<name>A0A317U8Q2_9GAMM</name>
<dbReference type="InterPro" id="IPR017508">
    <property type="entry name" value="HipA_N1"/>
</dbReference>
<proteinExistence type="predicted"/>
<sequence>MRTAYISVNGIKTGILEKLQGGTYQFTYLDGYHNVPVSLTTPLFEHFSHNNYTDYYHPKFIKELKRS</sequence>
<evidence type="ECO:0008006" key="5">
    <source>
        <dbReference type="Google" id="ProtNLM"/>
    </source>
</evidence>
<reference evidence="2 4" key="2">
    <citation type="submission" date="2018-12" db="EMBL/GenBank/DDBJ databases">
        <title>Legionella sp,whole genome shotgun sequence.</title>
        <authorList>
            <person name="Wu H."/>
        </authorList>
    </citation>
    <scope>NUCLEOTIDE SEQUENCE [LARGE SCALE GENOMIC DNA]</scope>
    <source>
        <strain evidence="4">km489</strain>
        <strain evidence="2">Km489</strain>
    </source>
</reference>
<evidence type="ECO:0000313" key="3">
    <source>
        <dbReference type="Proteomes" id="UP000247152"/>
    </source>
</evidence>
<protein>
    <recommendedName>
        <fullName evidence="5">HipA N-terminal subdomain 1 domain-containing protein</fullName>
    </recommendedName>
</protein>
<evidence type="ECO:0000313" key="2">
    <source>
        <dbReference type="EMBL" id="RUR25848.1"/>
    </source>
</evidence>